<dbReference type="PROSITE" id="PS50937">
    <property type="entry name" value="HTH_MERR_2"/>
    <property type="match status" value="1"/>
</dbReference>
<dbReference type="Pfam" id="PF07739">
    <property type="entry name" value="TipAS"/>
    <property type="match status" value="1"/>
</dbReference>
<feature type="domain" description="HTH merR-type" evidence="5">
    <location>
        <begin position="11"/>
        <end position="78"/>
    </location>
</feature>
<dbReference type="EMBL" id="BAEH01000106">
    <property type="protein sequence ID" value="GAB20149.1"/>
    <property type="molecule type" value="Genomic_DNA"/>
</dbReference>
<dbReference type="GO" id="GO:0003677">
    <property type="term" value="F:DNA binding"/>
    <property type="evidence" value="ECO:0007669"/>
    <property type="project" value="UniProtKB-KW"/>
</dbReference>
<organism evidence="6 7">
    <name type="scientific">Gordonia effusa NBRC 100432</name>
    <dbReference type="NCBI Taxonomy" id="1077974"/>
    <lineage>
        <taxon>Bacteria</taxon>
        <taxon>Bacillati</taxon>
        <taxon>Actinomycetota</taxon>
        <taxon>Actinomycetes</taxon>
        <taxon>Mycobacteriales</taxon>
        <taxon>Gordoniaceae</taxon>
        <taxon>Gordonia</taxon>
    </lineage>
</organism>
<dbReference type="STRING" id="1077974.GOEFS_106_00450"/>
<dbReference type="InterPro" id="IPR036244">
    <property type="entry name" value="TipA-like_antibiotic-bd"/>
</dbReference>
<evidence type="ECO:0000256" key="3">
    <source>
        <dbReference type="ARBA" id="ARBA00023159"/>
    </source>
</evidence>
<dbReference type="eggNOG" id="COG0789">
    <property type="taxonomic scope" value="Bacteria"/>
</dbReference>
<dbReference type="SUPFAM" id="SSF46955">
    <property type="entry name" value="Putative DNA-binding domain"/>
    <property type="match status" value="1"/>
</dbReference>
<dbReference type="SUPFAM" id="SSF89082">
    <property type="entry name" value="Antibiotic binding domain of TipA-like multidrug resistance regulators"/>
    <property type="match status" value="1"/>
</dbReference>
<evidence type="ECO:0000256" key="4">
    <source>
        <dbReference type="ARBA" id="ARBA00023163"/>
    </source>
</evidence>
<dbReference type="PANTHER" id="PTHR30204">
    <property type="entry name" value="REDOX-CYCLING DRUG-SENSING TRANSCRIPTIONAL ACTIVATOR SOXR"/>
    <property type="match status" value="1"/>
</dbReference>
<dbReference type="InterPro" id="IPR012925">
    <property type="entry name" value="TipAS_dom"/>
</dbReference>
<name>H0R4Z8_9ACTN</name>
<dbReference type="Pfam" id="PF09278">
    <property type="entry name" value="MerR-DNA-bind"/>
    <property type="match status" value="1"/>
</dbReference>
<dbReference type="RefSeq" id="WP_007319484.1">
    <property type="nucleotide sequence ID" value="NZ_BAEH01000106.1"/>
</dbReference>
<dbReference type="PROSITE" id="PS00552">
    <property type="entry name" value="HTH_MERR_1"/>
    <property type="match status" value="1"/>
</dbReference>
<dbReference type="PANTHER" id="PTHR30204:SF90">
    <property type="entry name" value="HTH-TYPE TRANSCRIPTIONAL ACTIVATOR MTA"/>
    <property type="match status" value="1"/>
</dbReference>
<dbReference type="InterPro" id="IPR047057">
    <property type="entry name" value="MerR_fam"/>
</dbReference>
<evidence type="ECO:0000313" key="7">
    <source>
        <dbReference type="Proteomes" id="UP000035034"/>
    </source>
</evidence>
<proteinExistence type="predicted"/>
<dbReference type="PRINTS" id="PR00040">
    <property type="entry name" value="HTHMERR"/>
</dbReference>
<sequence length="266" mass="29958">MVVVSETKARTVGDVAKLTGVSVRALHHYDEIGLVAPSGRSASGYRLYADADVERLLQVLTYRELGFPLEQISTLLDDPSADAMTHLRRQHELLQQRIGHLQHMVGAVEKMMNSKKIGVNLTTEEQAEIFGDNWPGDEYAAEAEQRWGDTDAWKQSQQRSANYTKQDWQRLKDESDALLARMANAFRSGVEPGTDEANAIAQAHRASIDAHYDCSYEMQWCLAQMYLADERFTRYYDDQAPGLAQWVHDVVVANARSHGATEAKWS</sequence>
<dbReference type="AlphaFoldDB" id="H0R4Z8"/>
<reference evidence="6 7" key="1">
    <citation type="submission" date="2011-12" db="EMBL/GenBank/DDBJ databases">
        <title>Whole genome shotgun sequence of Gordonia effusa NBRC 100432.</title>
        <authorList>
            <person name="Yoshida I."/>
            <person name="Takarada H."/>
            <person name="Hosoyama A."/>
            <person name="Tsuchikane K."/>
            <person name="Katsumata H."/>
            <person name="Yamazaki S."/>
            <person name="Fujita N."/>
        </authorList>
    </citation>
    <scope>NUCLEOTIDE SEQUENCE [LARGE SCALE GENOMIC DNA]</scope>
    <source>
        <strain evidence="6 7">NBRC 100432</strain>
    </source>
</reference>
<keyword evidence="4" id="KW-0804">Transcription</keyword>
<gene>
    <name evidence="6" type="ORF">GOEFS_106_00450</name>
</gene>
<keyword evidence="7" id="KW-1185">Reference proteome</keyword>
<dbReference type="GO" id="GO:0003700">
    <property type="term" value="F:DNA-binding transcription factor activity"/>
    <property type="evidence" value="ECO:0007669"/>
    <property type="project" value="InterPro"/>
</dbReference>
<evidence type="ECO:0000256" key="2">
    <source>
        <dbReference type="ARBA" id="ARBA00023125"/>
    </source>
</evidence>
<comment type="caution">
    <text evidence="6">The sequence shown here is derived from an EMBL/GenBank/DDBJ whole genome shotgun (WGS) entry which is preliminary data.</text>
</comment>
<dbReference type="Pfam" id="PF00376">
    <property type="entry name" value="MerR"/>
    <property type="match status" value="1"/>
</dbReference>
<protein>
    <submittedName>
        <fullName evidence="6">Putative MerR family transcriptional regulator</fullName>
    </submittedName>
</protein>
<evidence type="ECO:0000313" key="6">
    <source>
        <dbReference type="EMBL" id="GAB20149.1"/>
    </source>
</evidence>
<dbReference type="InterPro" id="IPR000551">
    <property type="entry name" value="MerR-type_HTH_dom"/>
</dbReference>
<evidence type="ECO:0000259" key="5">
    <source>
        <dbReference type="PROSITE" id="PS50937"/>
    </source>
</evidence>
<keyword evidence="3" id="KW-0010">Activator</keyword>
<keyword evidence="2" id="KW-0238">DNA-binding</keyword>
<dbReference type="Gene3D" id="1.10.490.50">
    <property type="entry name" value="Antibiotic binding domain of TipA-like multidrug resistance regulators"/>
    <property type="match status" value="1"/>
</dbReference>
<dbReference type="InterPro" id="IPR015358">
    <property type="entry name" value="Tscrpt_reg_MerR_DNA-bd"/>
</dbReference>
<dbReference type="InterPro" id="IPR009061">
    <property type="entry name" value="DNA-bd_dom_put_sf"/>
</dbReference>
<dbReference type="SMART" id="SM00422">
    <property type="entry name" value="HTH_MERR"/>
    <property type="match status" value="1"/>
</dbReference>
<accession>H0R4Z8</accession>
<keyword evidence="1" id="KW-0805">Transcription regulation</keyword>
<evidence type="ECO:0000256" key="1">
    <source>
        <dbReference type="ARBA" id="ARBA00023015"/>
    </source>
</evidence>
<dbReference type="Proteomes" id="UP000035034">
    <property type="component" value="Unassembled WGS sequence"/>
</dbReference>
<dbReference type="CDD" id="cd01106">
    <property type="entry name" value="HTH_TipAL-Mta"/>
    <property type="match status" value="1"/>
</dbReference>
<dbReference type="Gene3D" id="1.10.1660.10">
    <property type="match status" value="1"/>
</dbReference>